<dbReference type="InterPro" id="IPR046558">
    <property type="entry name" value="DUF6712"/>
</dbReference>
<dbReference type="Pfam" id="PF20459">
    <property type="entry name" value="DUF6712"/>
    <property type="match status" value="2"/>
</dbReference>
<proteinExistence type="predicted"/>
<reference evidence="1" key="1">
    <citation type="journal article" date="2015" name="Nature">
        <title>Complex archaea that bridge the gap between prokaryotes and eukaryotes.</title>
        <authorList>
            <person name="Spang A."/>
            <person name="Saw J.H."/>
            <person name="Jorgensen S.L."/>
            <person name="Zaremba-Niedzwiedzka K."/>
            <person name="Martijn J."/>
            <person name="Lind A.E."/>
            <person name="van Eijk R."/>
            <person name="Schleper C."/>
            <person name="Guy L."/>
            <person name="Ettema T.J."/>
        </authorList>
    </citation>
    <scope>NUCLEOTIDE SEQUENCE</scope>
</reference>
<accession>A0A0F9NP18</accession>
<dbReference type="AlphaFoldDB" id="A0A0F9NP18"/>
<evidence type="ECO:0000313" key="1">
    <source>
        <dbReference type="EMBL" id="KKN19649.1"/>
    </source>
</evidence>
<protein>
    <submittedName>
        <fullName evidence="1">Uncharacterized protein</fullName>
    </submittedName>
</protein>
<comment type="caution">
    <text evidence="1">The sequence shown here is derived from an EMBL/GenBank/DDBJ whole genome shotgun (WGS) entry which is preliminary data.</text>
</comment>
<organism evidence="1">
    <name type="scientific">marine sediment metagenome</name>
    <dbReference type="NCBI Taxonomy" id="412755"/>
    <lineage>
        <taxon>unclassified sequences</taxon>
        <taxon>metagenomes</taxon>
        <taxon>ecological metagenomes</taxon>
    </lineage>
</organism>
<gene>
    <name evidence="1" type="ORF">LCGC14_0943680</name>
</gene>
<dbReference type="EMBL" id="LAZR01003315">
    <property type="protein sequence ID" value="KKN19649.1"/>
    <property type="molecule type" value="Genomic_DNA"/>
</dbReference>
<name>A0A0F9NP18_9ZZZZ</name>
<sequence length="324" mass="37148">MPTIIDAIAEVKKHVAVNRNLDWSSVEPYVKQAERKYIKSLIGRTMYDSYSQAEPEDPVALEVYNLLEEASANLAWFLYLPMANVQISDSGIAVSESEYSKAAEWWQIRDLRRSFIDAGFTALDEALKIMEQTEGETFAAWKASEGYTIFRELFVDRTDTFNRWFNISNSRKTFLALRPYMLEVHHQFFTAKLNLATIELLNNTVKPAEGTETDAPEYIQYMALQWLQAAQVNYTVYKAVHSGTFELTSNGIYEKIEEFPGYKVKPLGESQLHRVKDERLVAAEQYYKKAIALMEANPVAFPDYIKKDAAVFVMPMNTKSVVSF</sequence>